<feature type="domain" description="TNFR-Cys" evidence="16">
    <location>
        <begin position="81"/>
        <end position="123"/>
    </location>
</feature>
<evidence type="ECO:0000256" key="4">
    <source>
        <dbReference type="ARBA" id="ARBA00022692"/>
    </source>
</evidence>
<feature type="region of interest" description="Disordered" evidence="13">
    <location>
        <begin position="357"/>
        <end position="398"/>
    </location>
</feature>
<feature type="domain" description="TNFR-Cys" evidence="16">
    <location>
        <begin position="42"/>
        <end position="79"/>
    </location>
</feature>
<feature type="disulfide bond" evidence="12">
    <location>
        <begin position="170"/>
        <end position="185"/>
    </location>
</feature>
<evidence type="ECO:0000256" key="13">
    <source>
        <dbReference type="SAM" id="MobiDB-lite"/>
    </source>
</evidence>
<dbReference type="GO" id="GO:0006955">
    <property type="term" value="P:immune response"/>
    <property type="evidence" value="ECO:0007669"/>
    <property type="project" value="InterPro"/>
</dbReference>
<evidence type="ECO:0000256" key="11">
    <source>
        <dbReference type="ARBA" id="ARBA00023180"/>
    </source>
</evidence>
<keyword evidence="6" id="KW-0677">Repeat</keyword>
<dbReference type="PROSITE" id="PS50050">
    <property type="entry name" value="TNFR_NGFR_2"/>
    <property type="match status" value="3"/>
</dbReference>
<feature type="chain" id="PRO_5003998532" evidence="15">
    <location>
        <begin position="33"/>
        <end position="412"/>
    </location>
</feature>
<keyword evidence="9 12" id="KW-1015">Disulfide bond</keyword>
<evidence type="ECO:0000256" key="12">
    <source>
        <dbReference type="PROSITE-ProRule" id="PRU00206"/>
    </source>
</evidence>
<evidence type="ECO:0000256" key="6">
    <source>
        <dbReference type="ARBA" id="ARBA00022737"/>
    </source>
</evidence>
<evidence type="ECO:0000256" key="15">
    <source>
        <dbReference type="SAM" id="SignalP"/>
    </source>
</evidence>
<dbReference type="AlphaFoldDB" id="L8Y0B4"/>
<dbReference type="InParanoid" id="L8Y0B4"/>
<dbReference type="InterPro" id="IPR017349">
    <property type="entry name" value="TNFR_3_LTBR"/>
</dbReference>
<feature type="disulfide bond" evidence="12">
    <location>
        <begin position="58"/>
        <end position="71"/>
    </location>
</feature>
<feature type="signal peptide" evidence="15">
    <location>
        <begin position="1"/>
        <end position="32"/>
    </location>
</feature>
<evidence type="ECO:0000256" key="2">
    <source>
        <dbReference type="ARBA" id="ARBA00022553"/>
    </source>
</evidence>
<feature type="repeat" description="TNFR-Cys" evidence="12">
    <location>
        <begin position="42"/>
        <end position="79"/>
    </location>
</feature>
<feature type="compositionally biased region" description="Polar residues" evidence="13">
    <location>
        <begin position="270"/>
        <end position="280"/>
    </location>
</feature>
<dbReference type="CDD" id="cd10578">
    <property type="entry name" value="TNFRSF3"/>
    <property type="match status" value="1"/>
</dbReference>
<dbReference type="Gene3D" id="2.10.50.10">
    <property type="entry name" value="Tumor Necrosis Factor Receptor, subunit A, domain 2"/>
    <property type="match status" value="3"/>
</dbReference>
<proteinExistence type="predicted"/>
<keyword evidence="10 17" id="KW-0675">Receptor</keyword>
<dbReference type="EMBL" id="KB369804">
    <property type="protein sequence ID" value="ELV09768.1"/>
    <property type="molecule type" value="Genomic_DNA"/>
</dbReference>
<evidence type="ECO:0000256" key="7">
    <source>
        <dbReference type="ARBA" id="ARBA00022989"/>
    </source>
</evidence>
<feature type="region of interest" description="Disordered" evidence="13">
    <location>
        <begin position="310"/>
        <end position="341"/>
    </location>
</feature>
<dbReference type="eggNOG" id="ENOG502S4WF">
    <property type="taxonomic scope" value="Eukaryota"/>
</dbReference>
<dbReference type="PANTHER" id="PTHR47607:SF1">
    <property type="entry name" value="TUMOR NECROSIS FACTOR RECEPTOR SUPERFAMILY MEMBER 3"/>
    <property type="match status" value="1"/>
</dbReference>
<dbReference type="PRINTS" id="PR01920">
    <property type="entry name" value="TNFACTORR3"/>
</dbReference>
<comment type="subcellular location">
    <subcellularLocation>
        <location evidence="1">Membrane</location>
        <topology evidence="1">Single-pass type I membrane protein</topology>
    </subcellularLocation>
</comment>
<keyword evidence="18" id="KW-1185">Reference proteome</keyword>
<evidence type="ECO:0000256" key="9">
    <source>
        <dbReference type="ARBA" id="ARBA00023157"/>
    </source>
</evidence>
<feature type="compositionally biased region" description="Basic and acidic residues" evidence="13">
    <location>
        <begin position="310"/>
        <end position="326"/>
    </location>
</feature>
<dbReference type="FunFam" id="2.10.50.10:FF:000009">
    <property type="entry name" value="Tumor necrosis factor receptor superfamily member 14"/>
    <property type="match status" value="1"/>
</dbReference>
<dbReference type="PROSITE" id="PS00652">
    <property type="entry name" value="TNFR_NGFR_1"/>
    <property type="match status" value="1"/>
</dbReference>
<dbReference type="Pfam" id="PF00020">
    <property type="entry name" value="TNFR_c6"/>
    <property type="match status" value="3"/>
</dbReference>
<feature type="transmembrane region" description="Helical" evidence="14">
    <location>
        <begin position="225"/>
        <end position="247"/>
    </location>
</feature>
<dbReference type="InterPro" id="IPR001368">
    <property type="entry name" value="TNFR/NGFR_Cys_rich_reg"/>
</dbReference>
<evidence type="ECO:0000259" key="16">
    <source>
        <dbReference type="PROSITE" id="PS50050"/>
    </source>
</evidence>
<evidence type="ECO:0000256" key="8">
    <source>
        <dbReference type="ARBA" id="ARBA00023136"/>
    </source>
</evidence>
<dbReference type="PANTHER" id="PTHR47607">
    <property type="entry name" value="TUMOR NECROSIS FACTOR RECEPTOR SUBFAMILY MEMBER 3"/>
    <property type="match status" value="1"/>
</dbReference>
<dbReference type="SMART" id="SM00208">
    <property type="entry name" value="TNFR"/>
    <property type="match status" value="4"/>
</dbReference>
<keyword evidence="11" id="KW-0325">Glycoprotein</keyword>
<feature type="disulfide bond" evidence="12">
    <location>
        <begin position="61"/>
        <end position="79"/>
    </location>
</feature>
<evidence type="ECO:0000313" key="17">
    <source>
        <dbReference type="EMBL" id="ELV09768.1"/>
    </source>
</evidence>
<evidence type="ECO:0000256" key="3">
    <source>
        <dbReference type="ARBA" id="ARBA00022581"/>
    </source>
</evidence>
<dbReference type="GO" id="GO:0031625">
    <property type="term" value="F:ubiquitin protein ligase binding"/>
    <property type="evidence" value="ECO:0007669"/>
    <property type="project" value="TreeGrafter"/>
</dbReference>
<evidence type="ECO:0000256" key="1">
    <source>
        <dbReference type="ARBA" id="ARBA00004479"/>
    </source>
</evidence>
<keyword evidence="7 14" id="KW-1133">Transmembrane helix</keyword>
<gene>
    <name evidence="17" type="ORF">TREES_T100008254</name>
</gene>
<comment type="caution">
    <text evidence="12">Lacks conserved residue(s) required for the propagation of feature annotation.</text>
</comment>
<reference evidence="18" key="2">
    <citation type="journal article" date="2013" name="Nat. Commun.">
        <title>Genome of the Chinese tree shrew.</title>
        <authorList>
            <person name="Fan Y."/>
            <person name="Huang Z.Y."/>
            <person name="Cao C.C."/>
            <person name="Chen C.S."/>
            <person name="Chen Y.X."/>
            <person name="Fan D.D."/>
            <person name="He J."/>
            <person name="Hou H.L."/>
            <person name="Hu L."/>
            <person name="Hu X.T."/>
            <person name="Jiang X.T."/>
            <person name="Lai R."/>
            <person name="Lang Y.S."/>
            <person name="Liang B."/>
            <person name="Liao S.G."/>
            <person name="Mu D."/>
            <person name="Ma Y.Y."/>
            <person name="Niu Y.Y."/>
            <person name="Sun X.Q."/>
            <person name="Xia J.Q."/>
            <person name="Xiao J."/>
            <person name="Xiong Z.Q."/>
            <person name="Xu L."/>
            <person name="Yang L."/>
            <person name="Zhang Y."/>
            <person name="Zhao W."/>
            <person name="Zhao X.D."/>
            <person name="Zheng Y.T."/>
            <person name="Zhou J.M."/>
            <person name="Zhu Y.B."/>
            <person name="Zhang G.J."/>
            <person name="Wang J."/>
            <person name="Yao Y.G."/>
        </authorList>
    </citation>
    <scope>NUCLEOTIDE SEQUENCE [LARGE SCALE GENOMIC DNA]</scope>
</reference>
<dbReference type="FunCoup" id="L8Y0B4">
    <property type="interactions" value="608"/>
</dbReference>
<dbReference type="Proteomes" id="UP000011518">
    <property type="component" value="Unassembled WGS sequence"/>
</dbReference>
<feature type="repeat" description="TNFR-Cys" evidence="12">
    <location>
        <begin position="169"/>
        <end position="210"/>
    </location>
</feature>
<evidence type="ECO:0000313" key="18">
    <source>
        <dbReference type="Proteomes" id="UP000011518"/>
    </source>
</evidence>
<keyword evidence="4 14" id="KW-0812">Transmembrane</keyword>
<dbReference type="GO" id="GO:0043123">
    <property type="term" value="P:positive regulation of canonical NF-kappaB signal transduction"/>
    <property type="evidence" value="ECO:0007669"/>
    <property type="project" value="InterPro"/>
</dbReference>
<dbReference type="InterPro" id="IPR033997">
    <property type="entry name" value="TNFRSF3_N"/>
</dbReference>
<name>L8Y0B4_TUPCH</name>
<feature type="repeat" description="TNFR-Cys" evidence="12">
    <location>
        <begin position="81"/>
        <end position="123"/>
    </location>
</feature>
<feature type="compositionally biased region" description="Pro residues" evidence="13">
    <location>
        <begin position="366"/>
        <end position="377"/>
    </location>
</feature>
<keyword evidence="8 14" id="KW-0472">Membrane</keyword>
<dbReference type="SUPFAM" id="SSF57586">
    <property type="entry name" value="TNF receptor-like"/>
    <property type="match status" value="2"/>
</dbReference>
<keyword evidence="3" id="KW-0945">Host-virus interaction</keyword>
<dbReference type="FunFam" id="2.10.50.10:FF:000007">
    <property type="entry name" value="TNF receptor superfamily member 14"/>
    <property type="match status" value="1"/>
</dbReference>
<evidence type="ECO:0000256" key="14">
    <source>
        <dbReference type="SAM" id="Phobius"/>
    </source>
</evidence>
<dbReference type="GO" id="GO:0005886">
    <property type="term" value="C:plasma membrane"/>
    <property type="evidence" value="ECO:0007669"/>
    <property type="project" value="UniProtKB-ARBA"/>
</dbReference>
<evidence type="ECO:0000256" key="5">
    <source>
        <dbReference type="ARBA" id="ARBA00022729"/>
    </source>
</evidence>
<organism evidence="17 18">
    <name type="scientific">Tupaia chinensis</name>
    <name type="common">Chinese tree shrew</name>
    <name type="synonym">Tupaia belangeri chinensis</name>
    <dbReference type="NCBI Taxonomy" id="246437"/>
    <lineage>
        <taxon>Eukaryota</taxon>
        <taxon>Metazoa</taxon>
        <taxon>Chordata</taxon>
        <taxon>Craniata</taxon>
        <taxon>Vertebrata</taxon>
        <taxon>Euteleostomi</taxon>
        <taxon>Mammalia</taxon>
        <taxon>Eutheria</taxon>
        <taxon>Euarchontoglires</taxon>
        <taxon>Scandentia</taxon>
        <taxon>Tupaiidae</taxon>
        <taxon>Tupaia</taxon>
    </lineage>
</organism>
<feature type="region of interest" description="Disordered" evidence="13">
    <location>
        <begin position="265"/>
        <end position="290"/>
    </location>
</feature>
<dbReference type="KEGG" id="tup:102481713"/>
<feature type="domain" description="TNFR-Cys" evidence="16">
    <location>
        <begin position="169"/>
        <end position="210"/>
    </location>
</feature>
<reference evidence="18" key="1">
    <citation type="submission" date="2012-07" db="EMBL/GenBank/DDBJ databases">
        <title>Genome of the Chinese tree shrew, a rising model animal genetically related to primates.</title>
        <authorList>
            <person name="Zhang G."/>
            <person name="Fan Y."/>
            <person name="Yao Y."/>
            <person name="Huang Z."/>
        </authorList>
    </citation>
    <scope>NUCLEOTIDE SEQUENCE [LARGE SCALE GENOMIC DNA]</scope>
</reference>
<feature type="disulfide bond" evidence="12">
    <location>
        <begin position="82"/>
        <end position="97"/>
    </location>
</feature>
<sequence length="412" mass="44750">MRLPSAAWARGLAWGPLVLGLCGLLAASQSQGVPPYRPENHTCRHPQEYYEARHQACCSRCPPGTYVSAECDPSRDTLCTPCPEKSYNEHWHRLSTCQLCRPCDPVMGFTETEPCTSKQKTQCQCRPGWFCALRDSECKHCEPLSDCPPGTEAEAKLKGDDGQDNKCVRCKEGHFQNTSSASARCQPHTRCEDLGLVEVTPGTTQSDTSCRTPSEPVPAEMPGTMLLAILLPLTFFLLLTIVLACSWKSHPSLCRKLRSLLKRHPEGEDSNVTAPRTNQPFPDLVKPLLPSSGDLSPVSARFLAPPALEKEELQQQRRGPEAEPKDQGQVAHGTNGIHVTGGSMTVTGNIYIYNGPVLGGAQSPGDPSPPPDPPYPIPEEGDPVPLGLSTPLQEDGKAWHLAETEALGHQAL</sequence>
<keyword evidence="5 15" id="KW-0732">Signal</keyword>
<evidence type="ECO:0000256" key="10">
    <source>
        <dbReference type="ARBA" id="ARBA00023170"/>
    </source>
</evidence>
<accession>L8Y0B4</accession>
<dbReference type="STRING" id="246437.L8Y0B4"/>
<dbReference type="OrthoDB" id="10031141at2759"/>
<protein>
    <submittedName>
        <fullName evidence="17">Tumor necrosis factor receptor superfamily member 3</fullName>
    </submittedName>
</protein>
<keyword evidence="2" id="KW-0597">Phosphoprotein</keyword>
<dbReference type="GO" id="GO:0048534">
    <property type="term" value="P:hematopoietic or lymphoid organ development"/>
    <property type="evidence" value="ECO:0007669"/>
    <property type="project" value="InterPro"/>
</dbReference>